<name>A0ABY2DJE5_9ACTN</name>
<dbReference type="InterPro" id="IPR001757">
    <property type="entry name" value="P_typ_ATPase"/>
</dbReference>
<dbReference type="NCBIfam" id="TIGR01494">
    <property type="entry name" value="ATPase_P-type"/>
    <property type="match status" value="2"/>
</dbReference>
<keyword evidence="2 10" id="KW-0812">Transmembrane</keyword>
<dbReference type="Pfam" id="PF00122">
    <property type="entry name" value="E1-E2_ATPase"/>
    <property type="match status" value="1"/>
</dbReference>
<dbReference type="InterPro" id="IPR006068">
    <property type="entry name" value="ATPase_P-typ_cation-transptr_C"/>
</dbReference>
<comment type="catalytic activity">
    <reaction evidence="8">
        <text>ATP + H2O = ADP + phosphate + H(+)</text>
        <dbReference type="Rhea" id="RHEA:13065"/>
        <dbReference type="ChEBI" id="CHEBI:15377"/>
        <dbReference type="ChEBI" id="CHEBI:15378"/>
        <dbReference type="ChEBI" id="CHEBI:30616"/>
        <dbReference type="ChEBI" id="CHEBI:43474"/>
        <dbReference type="ChEBI" id="CHEBI:456216"/>
    </reaction>
</comment>
<organism evidence="12 13">
    <name type="scientific">Micromonospora fluostatini</name>
    <dbReference type="NCBI Taxonomy" id="1629071"/>
    <lineage>
        <taxon>Bacteria</taxon>
        <taxon>Bacillati</taxon>
        <taxon>Actinomycetota</taxon>
        <taxon>Actinomycetes</taxon>
        <taxon>Micromonosporales</taxon>
        <taxon>Micromonosporaceae</taxon>
        <taxon>Micromonospora</taxon>
    </lineage>
</organism>
<dbReference type="Gene3D" id="2.70.150.10">
    <property type="entry name" value="Calcium-transporting ATPase, cytoplasmic transduction domain A"/>
    <property type="match status" value="1"/>
</dbReference>
<evidence type="ECO:0000256" key="1">
    <source>
        <dbReference type="ARBA" id="ARBA00004651"/>
    </source>
</evidence>
<dbReference type="InterPro" id="IPR004014">
    <property type="entry name" value="ATPase_P-typ_cation-transptr_N"/>
</dbReference>
<evidence type="ECO:0000256" key="4">
    <source>
        <dbReference type="ARBA" id="ARBA00022840"/>
    </source>
</evidence>
<dbReference type="SFLD" id="SFLDG00002">
    <property type="entry name" value="C1.7:_P-type_atpase_like"/>
    <property type="match status" value="1"/>
</dbReference>
<dbReference type="Gene3D" id="1.20.1110.10">
    <property type="entry name" value="Calcium-transporting ATPase, transmembrane domain"/>
    <property type="match status" value="2"/>
</dbReference>
<dbReference type="Gene3D" id="3.40.1110.10">
    <property type="entry name" value="Calcium-transporting ATPase, cytoplasmic domain N"/>
    <property type="match status" value="2"/>
</dbReference>
<feature type="transmembrane region" description="Helical" evidence="10">
    <location>
        <begin position="710"/>
        <end position="731"/>
    </location>
</feature>
<keyword evidence="7 10" id="KW-0472">Membrane</keyword>
<feature type="transmembrane region" description="Helical" evidence="10">
    <location>
        <begin position="737"/>
        <end position="759"/>
    </location>
</feature>
<keyword evidence="4" id="KW-0067">ATP-binding</keyword>
<dbReference type="Proteomes" id="UP000295626">
    <property type="component" value="Unassembled WGS sequence"/>
</dbReference>
<dbReference type="InterPro" id="IPR059000">
    <property type="entry name" value="ATPase_P-type_domA"/>
</dbReference>
<evidence type="ECO:0000256" key="10">
    <source>
        <dbReference type="SAM" id="Phobius"/>
    </source>
</evidence>
<dbReference type="Pfam" id="PF00689">
    <property type="entry name" value="Cation_ATPase_C"/>
    <property type="match status" value="1"/>
</dbReference>
<feature type="region of interest" description="Disordered" evidence="9">
    <location>
        <begin position="39"/>
        <end position="67"/>
    </location>
</feature>
<feature type="non-terminal residue" evidence="12">
    <location>
        <position position="1"/>
    </location>
</feature>
<dbReference type="InterPro" id="IPR044492">
    <property type="entry name" value="P_typ_ATPase_HD_dom"/>
</dbReference>
<evidence type="ECO:0000256" key="5">
    <source>
        <dbReference type="ARBA" id="ARBA00022967"/>
    </source>
</evidence>
<dbReference type="SUPFAM" id="SSF81660">
    <property type="entry name" value="Metal cation-transporting ATPase, ATP-binding domain N"/>
    <property type="match status" value="1"/>
</dbReference>
<feature type="transmembrane region" description="Helical" evidence="10">
    <location>
        <begin position="886"/>
        <end position="906"/>
    </location>
</feature>
<dbReference type="Gene3D" id="3.40.50.1000">
    <property type="entry name" value="HAD superfamily/HAD-like"/>
    <property type="match status" value="2"/>
</dbReference>
<evidence type="ECO:0000256" key="8">
    <source>
        <dbReference type="ARBA" id="ARBA00049360"/>
    </source>
</evidence>
<keyword evidence="6 10" id="KW-1133">Transmembrane helix</keyword>
<evidence type="ECO:0000256" key="3">
    <source>
        <dbReference type="ARBA" id="ARBA00022741"/>
    </source>
</evidence>
<evidence type="ECO:0000256" key="6">
    <source>
        <dbReference type="ARBA" id="ARBA00022989"/>
    </source>
</evidence>
<comment type="caution">
    <text evidence="12">The sequence shown here is derived from an EMBL/GenBank/DDBJ whole genome shotgun (WGS) entry which is preliminary data.</text>
</comment>
<feature type="compositionally biased region" description="Basic residues" evidence="9">
    <location>
        <begin position="53"/>
        <end position="67"/>
    </location>
</feature>
<comment type="subcellular location">
    <subcellularLocation>
        <location evidence="1">Cell membrane</location>
        <topology evidence="1">Multi-pass membrane protein</topology>
    </subcellularLocation>
</comment>
<dbReference type="SFLD" id="SFLDF00027">
    <property type="entry name" value="p-type_atpase"/>
    <property type="match status" value="1"/>
</dbReference>
<feature type="transmembrane region" description="Helical" evidence="10">
    <location>
        <begin position="129"/>
        <end position="147"/>
    </location>
</feature>
<dbReference type="EMBL" id="SMKE01000120">
    <property type="protein sequence ID" value="TDC00174.1"/>
    <property type="molecule type" value="Genomic_DNA"/>
</dbReference>
<proteinExistence type="predicted"/>
<protein>
    <submittedName>
        <fullName evidence="12">HAD family hydrolase</fullName>
    </submittedName>
</protein>
<dbReference type="InterPro" id="IPR018303">
    <property type="entry name" value="ATPase_P-typ_P_site"/>
</dbReference>
<evidence type="ECO:0000256" key="9">
    <source>
        <dbReference type="SAM" id="MobiDB-lite"/>
    </source>
</evidence>
<gene>
    <name evidence="12" type="ORF">E1091_05350</name>
</gene>
<feature type="domain" description="Cation-transporting P-type ATPase N-terminal" evidence="11">
    <location>
        <begin position="75"/>
        <end position="149"/>
    </location>
</feature>
<dbReference type="PANTHER" id="PTHR42861">
    <property type="entry name" value="CALCIUM-TRANSPORTING ATPASE"/>
    <property type="match status" value="1"/>
</dbReference>
<dbReference type="SUPFAM" id="SSF56784">
    <property type="entry name" value="HAD-like"/>
    <property type="match status" value="1"/>
</dbReference>
<feature type="transmembrane region" description="Helical" evidence="10">
    <location>
        <begin position="346"/>
        <end position="368"/>
    </location>
</feature>
<dbReference type="InterPro" id="IPR023214">
    <property type="entry name" value="HAD_sf"/>
</dbReference>
<dbReference type="PROSITE" id="PS00154">
    <property type="entry name" value="ATPASE_E1_E2"/>
    <property type="match status" value="1"/>
</dbReference>
<keyword evidence="13" id="KW-1185">Reference proteome</keyword>
<feature type="transmembrane region" description="Helical" evidence="10">
    <location>
        <begin position="817"/>
        <end position="835"/>
    </location>
</feature>
<dbReference type="PRINTS" id="PR00120">
    <property type="entry name" value="HATPASE"/>
</dbReference>
<evidence type="ECO:0000313" key="13">
    <source>
        <dbReference type="Proteomes" id="UP000295626"/>
    </source>
</evidence>
<sequence length="916" mass="96682">VERCGSISPWHDGHHETANSYLPGIIRAGVATLAAPCHEGRRADRVSASTRGPRNRSTPHGRHRERRARRWHVEVPHGLAGAEVLARLDVDPECGLASDEVDRRRSVVGRNALALSTQRSSWRILLDQVRSVVVVLLAAAVVAGLVIGETVEAAAVAVVIIVNTIVGFVTELRALRSMEALRHLTAARADVERQNRREEIDAAELVPGDLVSVEAGDQAPADIRILEAEDLTVEESALTGESEAVVKNVDPVRPDTPLADRTNMLYSGTTVRAGRGRGVVVATGPATEVGRIADLAASTETVQAPLKAGLEQLGRILSLVVVGLAAALAGLGLVRGLDVEEVVEVAIALAVAVVPEGLPAVATLTLTVGMRRMAREHALVRRLPTVETLGSTNVIAADKTGTLTANEMQVVEVALADGVDERVLWESAVICNDADVAPDGTPVGDPTELALLLGAQASGLDWRTLRAEHTRRAEVPFDPSTKRMAVVTDGAVHAKGAAEVLLDPQQHAALLARVDDMSGRALRTLAIGAGRPPADSASDDELFGAVGPLGVLGMIDPPRPAAVDAVTTCHRAGIRVIMITGDQPRTAAAIAREVGLRAGKAVTGAELDRLDNDALAHEIRNSDVFARVAPEQKLRLVRALQAAGGIVAVTGDGVNDAPALRQADVGIAMGRTGTDVAREAADIVLTTDDFSTIERAIQEGRRIFANVRRFGQFLFSWHLSVVLVVTAALALGLDAPLVGLMILWNNLIIDVIPSFALALEPSSDEAMREPPRPKGEPVLGAGTVRRILIHGSLVGAVAFTAYLLATKVMNLDLDQARTMTFVTLTFAQLLAVFNARTDTGSGLRGATRNPYLWGALALTVALESLALGVPAMRDLLGLTTLHARDWAVALSLAAIPVVLVQTVRVIRARPTSDSAV</sequence>
<dbReference type="SFLD" id="SFLDS00003">
    <property type="entry name" value="Haloacid_Dehalogenase"/>
    <property type="match status" value="1"/>
</dbReference>
<dbReference type="Pfam" id="PF00702">
    <property type="entry name" value="Hydrolase"/>
    <property type="match status" value="1"/>
</dbReference>
<keyword evidence="12" id="KW-0378">Hydrolase</keyword>
<keyword evidence="5" id="KW-1278">Translocase</keyword>
<evidence type="ECO:0000313" key="12">
    <source>
        <dbReference type="EMBL" id="TDC00174.1"/>
    </source>
</evidence>
<reference evidence="12 13" key="1">
    <citation type="submission" date="2019-02" db="EMBL/GenBank/DDBJ databases">
        <title>Draft genome sequences of novel Actinobacteria.</title>
        <authorList>
            <person name="Sahin N."/>
            <person name="Ay H."/>
            <person name="Saygin H."/>
        </authorList>
    </citation>
    <scope>NUCLEOTIDE SEQUENCE [LARGE SCALE GENOMIC DNA]</scope>
    <source>
        <strain evidence="12 13">JCM 30529</strain>
    </source>
</reference>
<dbReference type="SMART" id="SM00831">
    <property type="entry name" value="Cation_ATPase_N"/>
    <property type="match status" value="1"/>
</dbReference>
<keyword evidence="3" id="KW-0547">Nucleotide-binding</keyword>
<dbReference type="InterPro" id="IPR008250">
    <property type="entry name" value="ATPase_P-typ_transduc_dom_A_sf"/>
</dbReference>
<dbReference type="PRINTS" id="PR00119">
    <property type="entry name" value="CATATPASE"/>
</dbReference>
<evidence type="ECO:0000256" key="2">
    <source>
        <dbReference type="ARBA" id="ARBA00022692"/>
    </source>
</evidence>
<dbReference type="SUPFAM" id="SSF81653">
    <property type="entry name" value="Calcium ATPase, transduction domain A"/>
    <property type="match status" value="1"/>
</dbReference>
<dbReference type="SUPFAM" id="SSF81665">
    <property type="entry name" value="Calcium ATPase, transmembrane domain M"/>
    <property type="match status" value="1"/>
</dbReference>
<feature type="transmembrane region" description="Helical" evidence="10">
    <location>
        <begin position="851"/>
        <end position="871"/>
    </location>
</feature>
<dbReference type="Pfam" id="PF00690">
    <property type="entry name" value="Cation_ATPase_N"/>
    <property type="match status" value="1"/>
</dbReference>
<accession>A0ABY2DJE5</accession>
<evidence type="ECO:0000259" key="11">
    <source>
        <dbReference type="SMART" id="SM00831"/>
    </source>
</evidence>
<dbReference type="InterPro" id="IPR023299">
    <property type="entry name" value="ATPase_P-typ_cyto_dom_N"/>
</dbReference>
<feature type="transmembrane region" description="Helical" evidence="10">
    <location>
        <begin position="787"/>
        <end position="805"/>
    </location>
</feature>
<feature type="transmembrane region" description="Helical" evidence="10">
    <location>
        <begin position="316"/>
        <end position="334"/>
    </location>
</feature>
<feature type="transmembrane region" description="Helical" evidence="10">
    <location>
        <begin position="153"/>
        <end position="172"/>
    </location>
</feature>
<dbReference type="InterPro" id="IPR036412">
    <property type="entry name" value="HAD-like_sf"/>
</dbReference>
<dbReference type="GO" id="GO:0016787">
    <property type="term" value="F:hydrolase activity"/>
    <property type="evidence" value="ECO:0007669"/>
    <property type="project" value="UniProtKB-KW"/>
</dbReference>
<evidence type="ECO:0000256" key="7">
    <source>
        <dbReference type="ARBA" id="ARBA00023136"/>
    </source>
</evidence>
<dbReference type="InterPro" id="IPR023298">
    <property type="entry name" value="ATPase_P-typ_TM_dom_sf"/>
</dbReference>